<proteinExistence type="predicted"/>
<keyword evidence="5" id="KW-1185">Reference proteome</keyword>
<dbReference type="EMBL" id="CAAALY010122009">
    <property type="protein sequence ID" value="VEL31409.1"/>
    <property type="molecule type" value="Genomic_DNA"/>
</dbReference>
<dbReference type="OrthoDB" id="423283at2759"/>
<dbReference type="Pfam" id="PF00168">
    <property type="entry name" value="C2"/>
    <property type="match status" value="1"/>
</dbReference>
<dbReference type="AlphaFoldDB" id="A0A3S5CLQ4"/>
<dbReference type="InterPro" id="IPR035892">
    <property type="entry name" value="C2_domain_sf"/>
</dbReference>
<protein>
    <recommendedName>
        <fullName evidence="3">C2 domain-containing protein</fullName>
    </recommendedName>
</protein>
<dbReference type="PROSITE" id="PS50004">
    <property type="entry name" value="C2"/>
    <property type="match status" value="1"/>
</dbReference>
<dbReference type="GO" id="GO:0005509">
    <property type="term" value="F:calcium ion binding"/>
    <property type="evidence" value="ECO:0007669"/>
    <property type="project" value="TreeGrafter"/>
</dbReference>
<evidence type="ECO:0000313" key="4">
    <source>
        <dbReference type="EMBL" id="VEL31409.1"/>
    </source>
</evidence>
<feature type="domain" description="C2" evidence="3">
    <location>
        <begin position="1"/>
        <end position="72"/>
    </location>
</feature>
<evidence type="ECO:0000313" key="5">
    <source>
        <dbReference type="Proteomes" id="UP000784294"/>
    </source>
</evidence>
<evidence type="ECO:0000259" key="3">
    <source>
        <dbReference type="PROSITE" id="PS50004"/>
    </source>
</evidence>
<dbReference type="Proteomes" id="UP000784294">
    <property type="component" value="Unassembled WGS sequence"/>
</dbReference>
<dbReference type="Gene3D" id="2.60.40.150">
    <property type="entry name" value="C2 domain"/>
    <property type="match status" value="1"/>
</dbReference>
<evidence type="ECO:0000256" key="1">
    <source>
        <dbReference type="ARBA" id="ARBA00022723"/>
    </source>
</evidence>
<dbReference type="GO" id="GO:0030672">
    <property type="term" value="C:synaptic vesicle membrane"/>
    <property type="evidence" value="ECO:0007669"/>
    <property type="project" value="TreeGrafter"/>
</dbReference>
<accession>A0A3S5CLQ4</accession>
<name>A0A3S5CLQ4_9PLAT</name>
<dbReference type="PANTHER" id="PTHR45911:SF3">
    <property type="entry name" value="DYSFERLIN-RELATED"/>
    <property type="match status" value="1"/>
</dbReference>
<keyword evidence="1" id="KW-0479">Metal-binding</keyword>
<dbReference type="SUPFAM" id="SSF49562">
    <property type="entry name" value="C2 domain (Calcium/lipid-binding domain, CaLB)"/>
    <property type="match status" value="1"/>
</dbReference>
<evidence type="ECO:0000256" key="2">
    <source>
        <dbReference type="ARBA" id="ARBA00022837"/>
    </source>
</evidence>
<sequence>MLVCSPLQTRTIKRSLNPFWNEEFIFRVNPIENRIVFELYDENRITRDDFLGIVSINLSHLDIGVEEQGNVLLEKRFFSLTRKRQLDSLFGLYGNQSSTGVHSKNI</sequence>
<dbReference type="InterPro" id="IPR000008">
    <property type="entry name" value="C2_dom"/>
</dbReference>
<comment type="caution">
    <text evidence="4">The sequence shown here is derived from an EMBL/GenBank/DDBJ whole genome shotgun (WGS) entry which is preliminary data.</text>
</comment>
<reference evidence="4" key="1">
    <citation type="submission" date="2018-11" db="EMBL/GenBank/DDBJ databases">
        <authorList>
            <consortium name="Pathogen Informatics"/>
        </authorList>
    </citation>
    <scope>NUCLEOTIDE SEQUENCE</scope>
</reference>
<dbReference type="PANTHER" id="PTHR45911">
    <property type="entry name" value="C2 DOMAIN-CONTAINING PROTEIN"/>
    <property type="match status" value="1"/>
</dbReference>
<dbReference type="SMART" id="SM00239">
    <property type="entry name" value="C2"/>
    <property type="match status" value="1"/>
</dbReference>
<gene>
    <name evidence="4" type="ORF">PXEA_LOCUS24849</name>
</gene>
<dbReference type="GO" id="GO:0046928">
    <property type="term" value="P:regulation of neurotransmitter secretion"/>
    <property type="evidence" value="ECO:0007669"/>
    <property type="project" value="TreeGrafter"/>
</dbReference>
<organism evidence="4 5">
    <name type="scientific">Protopolystoma xenopodis</name>
    <dbReference type="NCBI Taxonomy" id="117903"/>
    <lineage>
        <taxon>Eukaryota</taxon>
        <taxon>Metazoa</taxon>
        <taxon>Spiralia</taxon>
        <taxon>Lophotrochozoa</taxon>
        <taxon>Platyhelminthes</taxon>
        <taxon>Monogenea</taxon>
        <taxon>Polyopisthocotylea</taxon>
        <taxon>Polystomatidea</taxon>
        <taxon>Polystomatidae</taxon>
        <taxon>Protopolystoma</taxon>
    </lineage>
</organism>
<keyword evidence="2" id="KW-0106">Calcium</keyword>